<dbReference type="Proteomes" id="UP001517376">
    <property type="component" value="Unassembled WGS sequence"/>
</dbReference>
<sequence length="256" mass="26855">MPLASLPMYDRPELHGATDRYWALIREGLVARGIAAPAALLRSDAPLMTHWESAGLILSQTCGFPYRARLHGRVQLVGTPDFGNEGCAPGYYRSVLIARADDPRGDFADFDGAALAYNDGLSQSGWAAAINQAAAQGIRLRPGPETGAHRASIRAVAEGRADLAAIDALTWALVSEFEDVSGLRVIGATDPTPALPYITAPGQDADAIFDAVAGAIAALAPEDRAALRLRGIVRIPASAYLAVPIPPAPAQIGQEN</sequence>
<evidence type="ECO:0000313" key="2">
    <source>
        <dbReference type="Proteomes" id="UP001517376"/>
    </source>
</evidence>
<protein>
    <submittedName>
        <fullName evidence="1">PhnD/SsuA/transferrin family substrate-binding protein</fullName>
    </submittedName>
</protein>
<evidence type="ECO:0000313" key="1">
    <source>
        <dbReference type="EMBL" id="NBE06346.1"/>
    </source>
</evidence>
<accession>A0ABW9Y1F4</accession>
<proteinExistence type="predicted"/>
<dbReference type="Gene3D" id="3.40.190.10">
    <property type="entry name" value="Periplasmic binding protein-like II"/>
    <property type="match status" value="1"/>
</dbReference>
<comment type="caution">
    <text evidence="1">The sequence shown here is derived from an EMBL/GenBank/DDBJ whole genome shotgun (WGS) entry which is preliminary data.</text>
</comment>
<name>A0ABW9Y1F4_9RHOB</name>
<dbReference type="Pfam" id="PF12974">
    <property type="entry name" value="Phosphonate-bd"/>
    <property type="match status" value="1"/>
</dbReference>
<dbReference type="PANTHER" id="PTHR35841:SF1">
    <property type="entry name" value="PHOSPHONATES-BINDING PERIPLASMIC PROTEIN"/>
    <property type="match status" value="1"/>
</dbReference>
<dbReference type="PANTHER" id="PTHR35841">
    <property type="entry name" value="PHOSPHONATES-BINDING PERIPLASMIC PROTEIN"/>
    <property type="match status" value="1"/>
</dbReference>
<dbReference type="EMBL" id="JAAATW010000001">
    <property type="protein sequence ID" value="NBE06346.1"/>
    <property type="molecule type" value="Genomic_DNA"/>
</dbReference>
<keyword evidence="2" id="KW-1185">Reference proteome</keyword>
<gene>
    <name evidence="1" type="ORF">GU920_02280</name>
</gene>
<dbReference type="RefSeq" id="WP_161765356.1">
    <property type="nucleotide sequence ID" value="NZ_JAAATW010000001.1"/>
</dbReference>
<organism evidence="1 2">
    <name type="scientific">Paragemmobacter ruber</name>
    <dbReference type="NCBI Taxonomy" id="1985673"/>
    <lineage>
        <taxon>Bacteria</taxon>
        <taxon>Pseudomonadati</taxon>
        <taxon>Pseudomonadota</taxon>
        <taxon>Alphaproteobacteria</taxon>
        <taxon>Rhodobacterales</taxon>
        <taxon>Paracoccaceae</taxon>
        <taxon>Paragemmobacter</taxon>
    </lineage>
</organism>
<reference evidence="2" key="1">
    <citation type="submission" date="2020-01" db="EMBL/GenBank/DDBJ databases">
        <title>Sphingomonas sp. strain CSW-10.</title>
        <authorList>
            <person name="Chen W.-M."/>
        </authorList>
    </citation>
    <scope>NUCLEOTIDE SEQUENCE [LARGE SCALE GENOMIC DNA]</scope>
    <source>
        <strain evidence="2">CCP-1</strain>
    </source>
</reference>
<dbReference type="SUPFAM" id="SSF53850">
    <property type="entry name" value="Periplasmic binding protein-like II"/>
    <property type="match status" value="1"/>
</dbReference>